<organism evidence="2">
    <name type="scientific">Bionectria ochroleuca</name>
    <name type="common">Gliocladium roseum</name>
    <dbReference type="NCBI Taxonomy" id="29856"/>
    <lineage>
        <taxon>Eukaryota</taxon>
        <taxon>Fungi</taxon>
        <taxon>Dikarya</taxon>
        <taxon>Ascomycota</taxon>
        <taxon>Pezizomycotina</taxon>
        <taxon>Sordariomycetes</taxon>
        <taxon>Hypocreomycetidae</taxon>
        <taxon>Hypocreales</taxon>
        <taxon>Bionectriaceae</taxon>
        <taxon>Clonostachys</taxon>
    </lineage>
</organism>
<reference evidence="2" key="1">
    <citation type="submission" date="2015-01" db="EMBL/GenBank/DDBJ databases">
        <authorList>
            <person name="Durling Mikael"/>
        </authorList>
    </citation>
    <scope>NUCLEOTIDE SEQUENCE</scope>
</reference>
<feature type="region of interest" description="Disordered" evidence="1">
    <location>
        <begin position="228"/>
        <end position="273"/>
    </location>
</feature>
<name>A0A0B7KPI9_BIOOC</name>
<dbReference type="AlphaFoldDB" id="A0A0B7KPI9"/>
<accession>A0A0B7KPI9</accession>
<protein>
    <submittedName>
        <fullName evidence="2">Uncharacterized protein</fullName>
    </submittedName>
</protein>
<sequence length="363" mass="40402">MSRSTAADSVGSLLAEIANFLVDGVRILSLSDKRHWGPDEHEQLRALEDALDEAKKDFQGLAPLVNGQSHYENDRSHDSLVALRQLRNNFSAHIGCLKDWSRLGGPIDPAWVRDTQALQRDLHRAQYRAAGRIFASGQESSTRCLGAFLVYRQQRAWRNRQELSVEEGGYQRRHLEELRVCNNVGGFHRHGEEDIAFICDFCDGHLIWEDLDKMPSVRTAHDNSIWTSSPTATTLPLANPPPANQPSPSPSPSPSPVPPAQRPGQPQWQATGFSKSQYEQKQVVFAPVAIANHSVPIGGGWQSFITCPFCEDDADGPRDTDDEEDVWQPEGLFEDVASFQEHLEWQHPALSAATPAEPSCLVM</sequence>
<gene>
    <name evidence="2" type="ORF">BN869_000012853_1</name>
</gene>
<proteinExistence type="predicted"/>
<evidence type="ECO:0000313" key="2">
    <source>
        <dbReference type="EMBL" id="CEO56795.1"/>
    </source>
</evidence>
<dbReference type="EMBL" id="CDPU01000075">
    <property type="protein sequence ID" value="CEO56795.1"/>
    <property type="molecule type" value="Genomic_DNA"/>
</dbReference>
<evidence type="ECO:0000256" key="1">
    <source>
        <dbReference type="SAM" id="MobiDB-lite"/>
    </source>
</evidence>
<feature type="compositionally biased region" description="Pro residues" evidence="1">
    <location>
        <begin position="238"/>
        <end position="261"/>
    </location>
</feature>